<proteinExistence type="predicted"/>
<keyword evidence="1" id="KW-0732">Signal</keyword>
<feature type="domain" description="Sialidase" evidence="3">
    <location>
        <begin position="322"/>
        <end position="651"/>
    </location>
</feature>
<accession>A0A0F5J8P4</accession>
<dbReference type="STRING" id="1203610.HMPREF1536_03659"/>
<dbReference type="InterPro" id="IPR011040">
    <property type="entry name" value="Sialidase"/>
</dbReference>
<evidence type="ECO:0008006" key="6">
    <source>
        <dbReference type="Google" id="ProtNLM"/>
    </source>
</evidence>
<feature type="chain" id="PRO_5002488885" description="Sulfatase-modifying factor enzyme domain-containing protein" evidence="1">
    <location>
        <begin position="22"/>
        <end position="680"/>
    </location>
</feature>
<dbReference type="Proteomes" id="UP000033035">
    <property type="component" value="Unassembled WGS sequence"/>
</dbReference>
<dbReference type="PANTHER" id="PTHR23150">
    <property type="entry name" value="SULFATASE MODIFYING FACTOR 1, 2"/>
    <property type="match status" value="1"/>
</dbReference>
<dbReference type="SUPFAM" id="SSF56436">
    <property type="entry name" value="C-type lectin-like"/>
    <property type="match status" value="1"/>
</dbReference>
<comment type="caution">
    <text evidence="4">The sequence shown here is derived from an EMBL/GenBank/DDBJ whole genome shotgun (WGS) entry which is preliminary data.</text>
</comment>
<sequence length="680" mass="75709">MRNTTILCYSLCALLATTTYAQEKNTLGMELVHIPEGSFHMGSHGVGENFDEAPIHPVTISRPFLMGATEVTNAQYECFDPTHKALRGKYGLSNGDDEAVVFVSYPEAKAFCEWLSEKEGKTYRLPTEAEWEYACRAGTYWHFWMDDGLHGIFHKNQQNVWGTDSTINLTVGKTRPNPFGLYDMHGNVEEWCSDWYGPYEATAQTDPVGRADGLYKVTRGGSHSTPERFLRSANRMAMIPEDKHWLTGFRVVQADMPTTGPLPALESAVEENISQSKYNWNAPSKEPFFAEPLVYVNAPDCHSGVPFYRHNHCPAISWCDNGDLLAIWFTCDEESGREMTILESRLKAGSNEWSQPREFFRVPDRNVTGSSLLNNNGTLIHMNGVEAAGTWETLAMVMRTSTDNGATWSRPRIVAPEHARRHQVIAGSFRTKEGWLVQAADATPRSDGGTALHMSRDGGQTWEDMGQAFPGRVNPGKFEAGQSGGTIAGIHAGVVQLSDGRFMALGRGDGIVNEAGLIRMPMSISEDNGKTWTYSASEFPPIDGGQRLVLMRLQEGPILLISFTHHPFRLKNGLEGMTFKDKDGQEYTGYGMYAALSFDDGKTWPVKKLLTDGKERFMDGGAWTGFFDMDSTHAEPRGYLAGTQSPDGTIHLVSSRNHYRFNLPWLVEYAEVRKVSSGRN</sequence>
<dbReference type="HOGENOM" id="CLU_016231_0_0_10"/>
<dbReference type="SUPFAM" id="SSF50939">
    <property type="entry name" value="Sialidases"/>
    <property type="match status" value="1"/>
</dbReference>
<evidence type="ECO:0000313" key="5">
    <source>
        <dbReference type="Proteomes" id="UP000033035"/>
    </source>
</evidence>
<evidence type="ECO:0000259" key="3">
    <source>
        <dbReference type="Pfam" id="PF13088"/>
    </source>
</evidence>
<dbReference type="InterPro" id="IPR051043">
    <property type="entry name" value="Sulfatase_Mod_Factor_Kinase"/>
</dbReference>
<dbReference type="InterPro" id="IPR005532">
    <property type="entry name" value="SUMF_dom"/>
</dbReference>
<keyword evidence="5" id="KW-1185">Reference proteome</keyword>
<dbReference type="InterPro" id="IPR016187">
    <property type="entry name" value="CTDL_fold"/>
</dbReference>
<dbReference type="Pfam" id="PF03781">
    <property type="entry name" value="FGE-sulfatase"/>
    <property type="match status" value="1"/>
</dbReference>
<evidence type="ECO:0000259" key="2">
    <source>
        <dbReference type="Pfam" id="PF03781"/>
    </source>
</evidence>
<dbReference type="InterPro" id="IPR042095">
    <property type="entry name" value="SUMF_sf"/>
</dbReference>
<evidence type="ECO:0000313" key="4">
    <source>
        <dbReference type="EMBL" id="KKB54078.1"/>
    </source>
</evidence>
<dbReference type="Pfam" id="PF13088">
    <property type="entry name" value="BNR_2"/>
    <property type="match status" value="1"/>
</dbReference>
<name>A0A0F5J8P4_9BACT</name>
<dbReference type="PANTHER" id="PTHR23150:SF19">
    <property type="entry name" value="FORMYLGLYCINE-GENERATING ENZYME"/>
    <property type="match status" value="1"/>
</dbReference>
<dbReference type="RefSeq" id="WP_028726696.1">
    <property type="nucleotide sequence ID" value="NZ_AUAE01000010.1"/>
</dbReference>
<dbReference type="AlphaFoldDB" id="A0A0F5J8P4"/>
<evidence type="ECO:0000256" key="1">
    <source>
        <dbReference type="SAM" id="SignalP"/>
    </source>
</evidence>
<feature type="domain" description="Sulfatase-modifying factor enzyme-like" evidence="2">
    <location>
        <begin position="30"/>
        <end position="252"/>
    </location>
</feature>
<protein>
    <recommendedName>
        <fullName evidence="6">Sulfatase-modifying factor enzyme domain-containing protein</fullName>
    </recommendedName>
</protein>
<organism evidence="4 5">
    <name type="scientific">Parabacteroides gordonii MS-1 = DSM 23371</name>
    <dbReference type="NCBI Taxonomy" id="1203610"/>
    <lineage>
        <taxon>Bacteria</taxon>
        <taxon>Pseudomonadati</taxon>
        <taxon>Bacteroidota</taxon>
        <taxon>Bacteroidia</taxon>
        <taxon>Bacteroidales</taxon>
        <taxon>Tannerellaceae</taxon>
        <taxon>Parabacteroides</taxon>
    </lineage>
</organism>
<dbReference type="Gene3D" id="3.90.1580.10">
    <property type="entry name" value="paralog of FGE (formylglycine-generating enzyme)"/>
    <property type="match status" value="1"/>
</dbReference>
<gene>
    <name evidence="4" type="ORF">HMPREF1536_03659</name>
</gene>
<dbReference type="EMBL" id="AQHW01000017">
    <property type="protein sequence ID" value="KKB54078.1"/>
    <property type="molecule type" value="Genomic_DNA"/>
</dbReference>
<dbReference type="CDD" id="cd15482">
    <property type="entry name" value="Sialidase_non-viral"/>
    <property type="match status" value="1"/>
</dbReference>
<feature type="signal peptide" evidence="1">
    <location>
        <begin position="1"/>
        <end position="21"/>
    </location>
</feature>
<reference evidence="4 5" key="1">
    <citation type="submission" date="2013-04" db="EMBL/GenBank/DDBJ databases">
        <title>The Genome Sequence of Parabacteroides gordonii DSM 23371.</title>
        <authorList>
            <consortium name="The Broad Institute Genomics Platform"/>
            <person name="Earl A."/>
            <person name="Ward D."/>
            <person name="Feldgarden M."/>
            <person name="Gevers D."/>
            <person name="Martens E."/>
            <person name="Sakamoto M."/>
            <person name="Benno Y."/>
            <person name="Suzuki N."/>
            <person name="Matsunaga N."/>
            <person name="Koshihara K."/>
            <person name="Seki M."/>
            <person name="Komiya H."/>
            <person name="Walker B."/>
            <person name="Young S."/>
            <person name="Zeng Q."/>
            <person name="Gargeya S."/>
            <person name="Fitzgerald M."/>
            <person name="Haas B."/>
            <person name="Abouelleil A."/>
            <person name="Allen A.W."/>
            <person name="Alvarado L."/>
            <person name="Arachchi H.M."/>
            <person name="Berlin A.M."/>
            <person name="Chapman S.B."/>
            <person name="Gainer-Dewar J."/>
            <person name="Goldberg J."/>
            <person name="Griggs A."/>
            <person name="Gujja S."/>
            <person name="Hansen M."/>
            <person name="Howarth C."/>
            <person name="Imamovic A."/>
            <person name="Ireland A."/>
            <person name="Larimer J."/>
            <person name="McCowan C."/>
            <person name="Murphy C."/>
            <person name="Pearson M."/>
            <person name="Poon T.W."/>
            <person name="Priest M."/>
            <person name="Roberts A."/>
            <person name="Saif S."/>
            <person name="Shea T."/>
            <person name="Sisk P."/>
            <person name="Sykes S."/>
            <person name="Wortman J."/>
            <person name="Nusbaum C."/>
            <person name="Birren B."/>
        </authorList>
    </citation>
    <scope>NUCLEOTIDE SEQUENCE [LARGE SCALE GENOMIC DNA]</scope>
    <source>
        <strain evidence="4 5">MS-1</strain>
    </source>
</reference>
<dbReference type="PATRIC" id="fig|1203610.3.peg.3729"/>
<dbReference type="GO" id="GO:0120147">
    <property type="term" value="F:formylglycine-generating oxidase activity"/>
    <property type="evidence" value="ECO:0007669"/>
    <property type="project" value="TreeGrafter"/>
</dbReference>
<dbReference type="Gene3D" id="2.120.10.10">
    <property type="match status" value="1"/>
</dbReference>
<dbReference type="InterPro" id="IPR036278">
    <property type="entry name" value="Sialidase_sf"/>
</dbReference>